<reference evidence="15" key="3">
    <citation type="submission" date="2022-06" db="UniProtKB">
        <authorList>
            <consortium name="EnsemblPlants"/>
        </authorList>
    </citation>
    <scope>IDENTIFICATION</scope>
</reference>
<evidence type="ECO:0000256" key="11">
    <source>
        <dbReference type="ARBA" id="ARBA00022989"/>
    </source>
</evidence>
<evidence type="ECO:0000256" key="9">
    <source>
        <dbReference type="ARBA" id="ARBA00022695"/>
    </source>
</evidence>
<evidence type="ECO:0000256" key="1">
    <source>
        <dbReference type="ARBA" id="ARBA00002862"/>
    </source>
</evidence>
<comment type="subcellular location">
    <subcellularLocation>
        <location evidence="2">Membrane</location>
        <topology evidence="2">Multi-pass membrane protein</topology>
    </subcellularLocation>
</comment>
<protein>
    <recommendedName>
        <fullName evidence="4">Photosystem I assembly protein Ycf4</fullName>
    </recommendedName>
</protein>
<name>A0A8R7NXC9_TRIUA</name>
<keyword evidence="8 14" id="KW-0812">Transmembrane</keyword>
<proteinExistence type="inferred from homology"/>
<keyword evidence="9" id="KW-0548">Nucleotidyltransferase</keyword>
<keyword evidence="16" id="KW-1185">Reference proteome</keyword>
<dbReference type="PANTHER" id="PTHR34995:SF1">
    <property type="entry name" value="DNA-DIRECTED RNA POLYMERASE SUBUNIT BETA"/>
    <property type="match status" value="1"/>
</dbReference>
<sequence>MSFYGIAGLFISSYLWCTILWNVGSGYDRFDRKEGIVCIFRWGFPGIKRRVFLRFLDPFLLNCHFVHHDSWEETLAIIHLGQFICENVCLFKSHIKKSGQIFIVNMNSFVIRAAKPYLATTGATVNGH</sequence>
<evidence type="ECO:0000313" key="15">
    <source>
        <dbReference type="EnsemblPlants" id="TuG1812G0100000797.01.T01.cds426915"/>
    </source>
</evidence>
<evidence type="ECO:0000256" key="5">
    <source>
        <dbReference type="ARBA" id="ARBA00022478"/>
    </source>
</evidence>
<feature type="transmembrane region" description="Helical" evidence="14">
    <location>
        <begin position="6"/>
        <end position="23"/>
    </location>
</feature>
<dbReference type="GO" id="GO:0016779">
    <property type="term" value="F:nucleotidyltransferase activity"/>
    <property type="evidence" value="ECO:0007669"/>
    <property type="project" value="UniProtKB-KW"/>
</dbReference>
<keyword evidence="6" id="KW-0602">Photosynthesis</keyword>
<evidence type="ECO:0000256" key="4">
    <source>
        <dbReference type="ARBA" id="ARBA00015395"/>
    </source>
</evidence>
<dbReference type="AlphaFoldDB" id="A0A8R7NXC9"/>
<keyword evidence="11 14" id="KW-1133">Transmembrane helix</keyword>
<dbReference type="Gramene" id="TuG1812G0100000797.01.T01">
    <property type="protein sequence ID" value="TuG1812G0100000797.01.T01.cds426915"/>
    <property type="gene ID" value="TuG1812G0100000797.01"/>
</dbReference>
<keyword evidence="7" id="KW-0808">Transferase</keyword>
<evidence type="ECO:0000256" key="2">
    <source>
        <dbReference type="ARBA" id="ARBA00004141"/>
    </source>
</evidence>
<dbReference type="GO" id="GO:0000428">
    <property type="term" value="C:DNA-directed RNA polymerase complex"/>
    <property type="evidence" value="ECO:0007669"/>
    <property type="project" value="UniProtKB-KW"/>
</dbReference>
<evidence type="ECO:0000256" key="3">
    <source>
        <dbReference type="ARBA" id="ARBA00008198"/>
    </source>
</evidence>
<dbReference type="GO" id="GO:0046872">
    <property type="term" value="F:metal ion binding"/>
    <property type="evidence" value="ECO:0007669"/>
    <property type="project" value="UniProtKB-KW"/>
</dbReference>
<evidence type="ECO:0000256" key="10">
    <source>
        <dbReference type="ARBA" id="ARBA00022723"/>
    </source>
</evidence>
<dbReference type="EnsemblPlants" id="TuG1812G0100000797.01.T01">
    <property type="protein sequence ID" value="TuG1812G0100000797.01.T01.cds426915"/>
    <property type="gene ID" value="TuG1812G0100000797.01"/>
</dbReference>
<comment type="similarity">
    <text evidence="3">Belongs to the Ycf4 family.</text>
</comment>
<dbReference type="InterPro" id="IPR003359">
    <property type="entry name" value="PSI_Ycf4_assembly"/>
</dbReference>
<keyword evidence="13" id="KW-0804">Transcription</keyword>
<reference evidence="15" key="2">
    <citation type="submission" date="2018-03" db="EMBL/GenBank/DDBJ databases">
        <title>The Triticum urartu genome reveals the dynamic nature of wheat genome evolution.</title>
        <authorList>
            <person name="Ling H."/>
            <person name="Ma B."/>
            <person name="Shi X."/>
            <person name="Liu H."/>
            <person name="Dong L."/>
            <person name="Sun H."/>
            <person name="Cao Y."/>
            <person name="Gao Q."/>
            <person name="Zheng S."/>
            <person name="Li Y."/>
            <person name="Yu Y."/>
            <person name="Du H."/>
            <person name="Qi M."/>
            <person name="Li Y."/>
            <person name="Yu H."/>
            <person name="Cui Y."/>
            <person name="Wang N."/>
            <person name="Chen C."/>
            <person name="Wu H."/>
            <person name="Zhao Y."/>
            <person name="Zhang J."/>
            <person name="Li Y."/>
            <person name="Zhou W."/>
            <person name="Zhang B."/>
            <person name="Hu W."/>
            <person name="Eijk M."/>
            <person name="Tang J."/>
            <person name="Witsenboer H."/>
            <person name="Zhao S."/>
            <person name="Li Z."/>
            <person name="Zhang A."/>
            <person name="Wang D."/>
            <person name="Liang C."/>
        </authorList>
    </citation>
    <scope>NUCLEOTIDE SEQUENCE [LARGE SCALE GENOMIC DNA]</scope>
    <source>
        <strain evidence="15">cv. G1812</strain>
    </source>
</reference>
<keyword evidence="12 14" id="KW-0472">Membrane</keyword>
<reference evidence="16" key="1">
    <citation type="journal article" date="2013" name="Nature">
        <title>Draft genome of the wheat A-genome progenitor Triticum urartu.</title>
        <authorList>
            <person name="Ling H.Q."/>
            <person name="Zhao S."/>
            <person name="Liu D."/>
            <person name="Wang J."/>
            <person name="Sun H."/>
            <person name="Zhang C."/>
            <person name="Fan H."/>
            <person name="Li D."/>
            <person name="Dong L."/>
            <person name="Tao Y."/>
            <person name="Gao C."/>
            <person name="Wu H."/>
            <person name="Li Y."/>
            <person name="Cui Y."/>
            <person name="Guo X."/>
            <person name="Zheng S."/>
            <person name="Wang B."/>
            <person name="Yu K."/>
            <person name="Liang Q."/>
            <person name="Yang W."/>
            <person name="Lou X."/>
            <person name="Chen J."/>
            <person name="Feng M."/>
            <person name="Jian J."/>
            <person name="Zhang X."/>
            <person name="Luo G."/>
            <person name="Jiang Y."/>
            <person name="Liu J."/>
            <person name="Wang Z."/>
            <person name="Sha Y."/>
            <person name="Zhang B."/>
            <person name="Wu H."/>
            <person name="Tang D."/>
            <person name="Shen Q."/>
            <person name="Xue P."/>
            <person name="Zou S."/>
            <person name="Wang X."/>
            <person name="Liu X."/>
            <person name="Wang F."/>
            <person name="Yang Y."/>
            <person name="An X."/>
            <person name="Dong Z."/>
            <person name="Zhang K."/>
            <person name="Zhang X."/>
            <person name="Luo M.C."/>
            <person name="Dvorak J."/>
            <person name="Tong Y."/>
            <person name="Wang J."/>
            <person name="Yang H."/>
            <person name="Li Z."/>
            <person name="Wang D."/>
            <person name="Zhang A."/>
            <person name="Wang J."/>
        </authorList>
    </citation>
    <scope>NUCLEOTIDE SEQUENCE</scope>
    <source>
        <strain evidence="16">cv. G1812</strain>
    </source>
</reference>
<evidence type="ECO:0000256" key="14">
    <source>
        <dbReference type="SAM" id="Phobius"/>
    </source>
</evidence>
<keyword evidence="10" id="KW-0479">Metal-binding</keyword>
<dbReference type="InterPro" id="IPR050254">
    <property type="entry name" value="RNA_pol_beta''_euk"/>
</dbReference>
<dbReference type="PANTHER" id="PTHR34995">
    <property type="entry name" value="DNA-DIRECTED RNA POLYMERASE SUBUNIT BETA"/>
    <property type="match status" value="1"/>
</dbReference>
<dbReference type="GO" id="GO:0009522">
    <property type="term" value="C:photosystem I"/>
    <property type="evidence" value="ECO:0007669"/>
    <property type="project" value="InterPro"/>
</dbReference>
<dbReference type="Proteomes" id="UP000015106">
    <property type="component" value="Chromosome 1"/>
</dbReference>
<comment type="function">
    <text evidence="1">Seems to be required for the assembly of the photosystem I complex.</text>
</comment>
<dbReference type="Pfam" id="PF02392">
    <property type="entry name" value="Ycf4"/>
    <property type="match status" value="1"/>
</dbReference>
<evidence type="ECO:0000256" key="13">
    <source>
        <dbReference type="ARBA" id="ARBA00023163"/>
    </source>
</evidence>
<evidence type="ECO:0000313" key="16">
    <source>
        <dbReference type="Proteomes" id="UP000015106"/>
    </source>
</evidence>
<accession>A0A8R7NXC9</accession>
<evidence type="ECO:0000256" key="7">
    <source>
        <dbReference type="ARBA" id="ARBA00022679"/>
    </source>
</evidence>
<dbReference type="GO" id="GO:0015979">
    <property type="term" value="P:photosynthesis"/>
    <property type="evidence" value="ECO:0007669"/>
    <property type="project" value="UniProtKB-KW"/>
</dbReference>
<evidence type="ECO:0000256" key="6">
    <source>
        <dbReference type="ARBA" id="ARBA00022531"/>
    </source>
</evidence>
<evidence type="ECO:0000256" key="8">
    <source>
        <dbReference type="ARBA" id="ARBA00022692"/>
    </source>
</evidence>
<evidence type="ECO:0000256" key="12">
    <source>
        <dbReference type="ARBA" id="ARBA00023136"/>
    </source>
</evidence>
<keyword evidence="5" id="KW-0240">DNA-directed RNA polymerase</keyword>
<organism evidence="15 16">
    <name type="scientific">Triticum urartu</name>
    <name type="common">Red wild einkorn</name>
    <name type="synonym">Crithodium urartu</name>
    <dbReference type="NCBI Taxonomy" id="4572"/>
    <lineage>
        <taxon>Eukaryota</taxon>
        <taxon>Viridiplantae</taxon>
        <taxon>Streptophyta</taxon>
        <taxon>Embryophyta</taxon>
        <taxon>Tracheophyta</taxon>
        <taxon>Spermatophyta</taxon>
        <taxon>Magnoliopsida</taxon>
        <taxon>Liliopsida</taxon>
        <taxon>Poales</taxon>
        <taxon>Poaceae</taxon>
        <taxon>BOP clade</taxon>
        <taxon>Pooideae</taxon>
        <taxon>Triticodae</taxon>
        <taxon>Triticeae</taxon>
        <taxon>Triticinae</taxon>
        <taxon>Triticum</taxon>
    </lineage>
</organism>